<reference evidence="11" key="1">
    <citation type="submission" date="2016-09" db="EMBL/GenBank/DDBJ databases">
        <authorList>
            <consortium name="Pathogen Informatics"/>
            <person name="Sun Q."/>
            <person name="Inoue M."/>
        </authorList>
    </citation>
    <scope>NUCLEOTIDE SEQUENCE</scope>
</reference>
<dbReference type="PIRSF" id="PIRSF037091">
    <property type="entry name" value="AP2_complex_alpha"/>
    <property type="match status" value="1"/>
</dbReference>
<keyword evidence="4 9" id="KW-0254">Endocytosis</keyword>
<evidence type="ECO:0000256" key="1">
    <source>
        <dbReference type="ARBA" id="ARBA00004277"/>
    </source>
</evidence>
<evidence type="ECO:0000256" key="4">
    <source>
        <dbReference type="ARBA" id="ARBA00022583"/>
    </source>
</evidence>
<keyword evidence="7 9" id="KW-0472">Membrane</keyword>
<evidence type="ECO:0000256" key="9">
    <source>
        <dbReference type="PIRNR" id="PIRNR037091"/>
    </source>
</evidence>
<dbReference type="SUPFAM" id="SSF48371">
    <property type="entry name" value="ARM repeat"/>
    <property type="match status" value="1"/>
</dbReference>
<evidence type="ECO:0000256" key="7">
    <source>
        <dbReference type="ARBA" id="ARBA00023136"/>
    </source>
</evidence>
<evidence type="ECO:0000313" key="11">
    <source>
        <dbReference type="EMBL" id="SOV19522.1"/>
    </source>
</evidence>
<sequence length="1079" mass="123684">MSIKLRDLIRNIRSCKTAAEERSVVAKECALIRTAFKEEDNIYRHRNVAKLLFINMLGYPTHFGQIECLKLIASNKFSFKRIGYLGLTILLDENTDILMLVTNSIKNDLRNSNQYINGLALCALGNIANSEMCSSLRYEILDMMNINNPYIKKKAAMCAIRILKKTNDIEELFLEKINNLLDDRNHGVLSAGISLMITLMEKKPQYKNVLRGYTNKIVKILKSCVMSGYSHGAEYDIYGINDPFLQVKILKLLKYLNSDHVNNNDNEKNTNFMNNIINKNNEDNKNIYSINSEGGTTSFNEIKNFNEQNDILDDTSLSSREKLIKNVNNKQPHNNINDNVNNLNNLNNLNSMNIIHMDSMNNNNLYDMEEVNSVLAQVATNTDSLKNVGNAILYECVKTITYISTDPGLLVLAVNVLGKFLQNNDNNIRYVGLCTLQKLLKKDPKTLHIYRNTIIECLKDQDISIRKKALDVAFALITKDSLKIMVKELLNYLLVADIEIKSDIVSNICVSVNKYAPNIQYLLDTYIKLFCLAGNFIQDHIKDDFIYYLLQNPEFHSYVVFKMFFSIKENLDQYALIQVGIWCIGEFGDLLIQEKNVGPDQELITVTHEDVFELLDKIIIKYEQNNVKELHNINVKDPIHNILYNNKSLSILEETLNNNNNNMNGNNNSSTTTNNNNNGFNSALICCNINDNMNNDDNNIILQYILMCLNKLTVRFPSHKTKIEKMIQKYKKNKCIEIQQRACEFHEFMNPQCDQIRDSILLRIPCNKKMNRKKQQQQQQHDDDEDVPIYSDKNNDTLTNKISSIHTNNHNNSNNSYVVDLLDLDDVLGIQNTNNKNNDNVNKNISNNLTINENKLNNFNITNDSIKMGTPIASKSETNINFSSNTLNLNDNNVQMGNKKNEDILADLFGNISLDKPKNNKPNESKGDGNNSLNLILDDLTTDNLDTLNLMDEKIKEKVQIQPLKIYDKNDIEIVFNFEKEYIDSEVTMIKAVYSNKSSILISSFVFEAVVPNYVKLEIFSASDKQLLPLEGNTIKQNLKIWNKLFKKKPVLMKVRLSYVKNNESFQDFINIGNFPNGL</sequence>
<dbReference type="SUPFAM" id="SSF49348">
    <property type="entry name" value="Clathrin adaptor appendage domain"/>
    <property type="match status" value="1"/>
</dbReference>
<comment type="function">
    <text evidence="9">Adaptins are components of the adaptor complexes which link clathrin to receptors in coated vesicles. Clathrin-associated protein complexes are believed to interact with the cytoplasmic tails of membrane proteins, leading to their selection and concentration.</text>
</comment>
<dbReference type="Pfam" id="PF02883">
    <property type="entry name" value="Alpha_adaptinC2"/>
    <property type="match status" value="1"/>
</dbReference>
<evidence type="ECO:0000259" key="10">
    <source>
        <dbReference type="PROSITE" id="PS50180"/>
    </source>
</evidence>
<proteinExistence type="inferred from homology"/>
<feature type="domain" description="GAE" evidence="10">
    <location>
        <begin position="959"/>
        <end position="1076"/>
    </location>
</feature>
<dbReference type="SMART" id="SM00809">
    <property type="entry name" value="Alpha_adaptinC2"/>
    <property type="match status" value="1"/>
</dbReference>
<keyword evidence="6" id="KW-0333">Golgi apparatus</keyword>
<dbReference type="Pfam" id="PF01602">
    <property type="entry name" value="Adaptin_N"/>
    <property type="match status" value="1"/>
</dbReference>
<protein>
    <recommendedName>
        <fullName evidence="9">AP-2 complex subunit alpha</fullName>
    </recommendedName>
</protein>
<dbReference type="InterPro" id="IPR013041">
    <property type="entry name" value="Clathrin_app_Ig-like_sf"/>
</dbReference>
<gene>
    <name evidence="11" type="ORF">PGABG01_1454300</name>
</gene>
<accession>A0ABY1UUE7</accession>
<comment type="similarity">
    <text evidence="9">Belongs to the adaptor complexes large subunit family.</text>
</comment>
<dbReference type="InterPro" id="IPR017104">
    <property type="entry name" value="AP2_complex_asu"/>
</dbReference>
<dbReference type="Proteomes" id="UP000831156">
    <property type="component" value="Chromosome 14"/>
</dbReference>
<dbReference type="InterPro" id="IPR050840">
    <property type="entry name" value="Adaptor_Complx_Large_Subunit"/>
</dbReference>
<dbReference type="Gene3D" id="2.60.40.1230">
    <property type="match status" value="1"/>
</dbReference>
<dbReference type="InterPro" id="IPR002553">
    <property type="entry name" value="Clathrin/coatomer_adapt-like_N"/>
</dbReference>
<evidence type="ECO:0000313" key="12">
    <source>
        <dbReference type="Proteomes" id="UP000831156"/>
    </source>
</evidence>
<dbReference type="PROSITE" id="PS50180">
    <property type="entry name" value="GAE"/>
    <property type="match status" value="1"/>
</dbReference>
<keyword evidence="5 9" id="KW-0653">Protein transport</keyword>
<dbReference type="InterPro" id="IPR016024">
    <property type="entry name" value="ARM-type_fold"/>
</dbReference>
<keyword evidence="8 9" id="KW-0168">Coated pit</keyword>
<dbReference type="InterPro" id="IPR008153">
    <property type="entry name" value="GAE_dom"/>
</dbReference>
<organism evidence="11 12">
    <name type="scientific">Plasmodium gaboni</name>
    <dbReference type="NCBI Taxonomy" id="647221"/>
    <lineage>
        <taxon>Eukaryota</taxon>
        <taxon>Sar</taxon>
        <taxon>Alveolata</taxon>
        <taxon>Apicomplexa</taxon>
        <taxon>Aconoidasida</taxon>
        <taxon>Haemosporida</taxon>
        <taxon>Plasmodiidae</taxon>
        <taxon>Plasmodium</taxon>
        <taxon>Plasmodium (Laverania)</taxon>
    </lineage>
</organism>
<evidence type="ECO:0000256" key="6">
    <source>
        <dbReference type="ARBA" id="ARBA00023034"/>
    </source>
</evidence>
<evidence type="ECO:0000256" key="2">
    <source>
        <dbReference type="ARBA" id="ARBA00004555"/>
    </source>
</evidence>
<dbReference type="InterPro" id="IPR008152">
    <property type="entry name" value="Clathrin_a/b/g-adaptin_app_Ig"/>
</dbReference>
<name>A0ABY1UUE7_9APIC</name>
<dbReference type="PANTHER" id="PTHR22780">
    <property type="entry name" value="ADAPTIN, ALPHA/GAMMA/EPSILON"/>
    <property type="match status" value="1"/>
</dbReference>
<dbReference type="Gene3D" id="1.25.10.10">
    <property type="entry name" value="Leucine-rich Repeat Variant"/>
    <property type="match status" value="2"/>
</dbReference>
<keyword evidence="3 9" id="KW-0813">Transport</keyword>
<comment type="subcellular location">
    <subcellularLocation>
        <location evidence="2">Golgi apparatus</location>
    </subcellularLocation>
    <subcellularLocation>
        <location evidence="1">Membrane</location>
        <location evidence="1">Coated pit</location>
        <topology evidence="1">Peripheral membrane protein</topology>
        <orientation evidence="1">Cytoplasmic side</orientation>
    </subcellularLocation>
</comment>
<evidence type="ECO:0000256" key="8">
    <source>
        <dbReference type="ARBA" id="ARBA00023176"/>
    </source>
</evidence>
<dbReference type="InterPro" id="IPR011989">
    <property type="entry name" value="ARM-like"/>
</dbReference>
<keyword evidence="12" id="KW-1185">Reference proteome</keyword>
<evidence type="ECO:0000256" key="5">
    <source>
        <dbReference type="ARBA" id="ARBA00022927"/>
    </source>
</evidence>
<evidence type="ECO:0000256" key="3">
    <source>
        <dbReference type="ARBA" id="ARBA00022448"/>
    </source>
</evidence>
<dbReference type="EMBL" id="LT969437">
    <property type="protein sequence ID" value="SOV19522.1"/>
    <property type="molecule type" value="Genomic_DNA"/>
</dbReference>